<evidence type="ECO:0000313" key="3">
    <source>
        <dbReference type="EMBL" id="TQJ05029.1"/>
    </source>
</evidence>
<feature type="region of interest" description="Disordered" evidence="1">
    <location>
        <begin position="46"/>
        <end position="126"/>
    </location>
</feature>
<sequence>MLSPVSAASADRPPTGRSRRWRAGWMLALSIVVLLAGLLLTVSASAQPTTPQPDPCSGPDPRPIPCAPAPTPPLPAPPAPTTPAQPPSPAPTTPCTGEDCIPQPTTPPPNTDPQEPGTGSGEDDSDCGITDIGACITEAINSAFRGIVEAALSPILDLIGHTALSTPTISDLPGIGELWNNSWEIVVAAYGLLVLLGGIVVMGHESVQARYSIKEIGPRIPIAFLASALSLFFADKIIRLANGLTLGILGDGVNAPSLGSTLEEAVAGIATGGLFIILVGLVLVVLGLGLLVVYVVRIVITLVLIISGPLFLMCHALPHTDPLARWWWKAIVAVLGIQVAQALVLITAVRTFLSGGVNLFGSALSALGTLVAAIALFAILFKIPFWLLKAVKVSSGRSLLGGLIRAYIAAKTFGMVAGRAGAFGKAGAAGAAKTGGGGRGGGGSADPPWPAQPRLAPTPEMVNKRLKAAQDAERARAARRSRLPSQAPQFLQSTPQDTIHDPAVTPANQGPAMPPEFSSAPTPATPTPRRGQRPGSAPRFQAAGSPRRRGATPPPARPIRTASVPPQLQFRPATPSAPQPAPPARPASPPAAPAFREAQPEPRIGDAYRRTQSAPPPMFCAPKPAPGGGDGK</sequence>
<dbReference type="AlphaFoldDB" id="A0A542DPK2"/>
<dbReference type="PANTHER" id="PTHR24216:SF65">
    <property type="entry name" value="PAXILLIN-LIKE PROTEIN 1"/>
    <property type="match status" value="1"/>
</dbReference>
<feature type="compositionally biased region" description="Gly residues" evidence="1">
    <location>
        <begin position="433"/>
        <end position="444"/>
    </location>
</feature>
<feature type="compositionally biased region" description="Low complexity" evidence="1">
    <location>
        <begin position="515"/>
        <end position="536"/>
    </location>
</feature>
<gene>
    <name evidence="3" type="ORF">FB471_4849</name>
</gene>
<feature type="transmembrane region" description="Helical" evidence="2">
    <location>
        <begin position="216"/>
        <end position="234"/>
    </location>
</feature>
<feature type="compositionally biased region" description="Pro residues" evidence="1">
    <location>
        <begin position="614"/>
        <end position="625"/>
    </location>
</feature>
<feature type="transmembrane region" description="Helical" evidence="2">
    <location>
        <begin position="359"/>
        <end position="381"/>
    </location>
</feature>
<feature type="compositionally biased region" description="Pro residues" evidence="1">
    <location>
        <begin position="575"/>
        <end position="592"/>
    </location>
</feature>
<keyword evidence="2" id="KW-0812">Transmembrane</keyword>
<dbReference type="Pfam" id="PF19590">
    <property type="entry name" value="TrbL_3"/>
    <property type="match status" value="1"/>
</dbReference>
<organism evidence="3 4">
    <name type="scientific">Amycolatopsis cihanbeyliensis</name>
    <dbReference type="NCBI Taxonomy" id="1128664"/>
    <lineage>
        <taxon>Bacteria</taxon>
        <taxon>Bacillati</taxon>
        <taxon>Actinomycetota</taxon>
        <taxon>Actinomycetes</taxon>
        <taxon>Pseudonocardiales</taxon>
        <taxon>Pseudonocardiaceae</taxon>
        <taxon>Amycolatopsis</taxon>
    </lineage>
</organism>
<proteinExistence type="predicted"/>
<keyword evidence="2" id="KW-0472">Membrane</keyword>
<dbReference type="RefSeq" id="WP_246076546.1">
    <property type="nucleotide sequence ID" value="NZ_VFML01000001.1"/>
</dbReference>
<feature type="transmembrane region" description="Helical" evidence="2">
    <location>
        <begin position="326"/>
        <end position="353"/>
    </location>
</feature>
<dbReference type="InterPro" id="IPR045782">
    <property type="entry name" value="TrbL_3"/>
</dbReference>
<name>A0A542DPK2_AMYCI</name>
<accession>A0A542DPK2</accession>
<feature type="compositionally biased region" description="Pro residues" evidence="1">
    <location>
        <begin position="50"/>
        <end position="92"/>
    </location>
</feature>
<feature type="compositionally biased region" description="Polar residues" evidence="1">
    <location>
        <begin position="483"/>
        <end position="497"/>
    </location>
</feature>
<feature type="compositionally biased region" description="Basic and acidic residues" evidence="1">
    <location>
        <begin position="598"/>
        <end position="609"/>
    </location>
</feature>
<keyword evidence="2" id="KW-1133">Transmembrane helix</keyword>
<evidence type="ECO:0000313" key="4">
    <source>
        <dbReference type="Proteomes" id="UP000320876"/>
    </source>
</evidence>
<dbReference type="EMBL" id="VFML01000001">
    <property type="protein sequence ID" value="TQJ05029.1"/>
    <property type="molecule type" value="Genomic_DNA"/>
</dbReference>
<feature type="transmembrane region" description="Helical" evidence="2">
    <location>
        <begin position="294"/>
        <end position="314"/>
    </location>
</feature>
<feature type="transmembrane region" description="Helical" evidence="2">
    <location>
        <begin position="265"/>
        <end position="288"/>
    </location>
</feature>
<evidence type="ECO:0000256" key="1">
    <source>
        <dbReference type="SAM" id="MobiDB-lite"/>
    </source>
</evidence>
<reference evidence="3 4" key="1">
    <citation type="submission" date="2019-06" db="EMBL/GenBank/DDBJ databases">
        <title>Sequencing the genomes of 1000 actinobacteria strains.</title>
        <authorList>
            <person name="Klenk H.-P."/>
        </authorList>
    </citation>
    <scope>NUCLEOTIDE SEQUENCE [LARGE SCALE GENOMIC DNA]</scope>
    <source>
        <strain evidence="3 4">DSM 45679</strain>
    </source>
</reference>
<dbReference type="PANTHER" id="PTHR24216">
    <property type="entry name" value="PAXILLIN-RELATED"/>
    <property type="match status" value="1"/>
</dbReference>
<evidence type="ECO:0000256" key="2">
    <source>
        <dbReference type="SAM" id="Phobius"/>
    </source>
</evidence>
<feature type="region of interest" description="Disordered" evidence="1">
    <location>
        <begin position="428"/>
        <end position="632"/>
    </location>
</feature>
<protein>
    <recommendedName>
        <fullName evidence="5">TrbL/VirB6 plasmid conjugal transfer protein</fullName>
    </recommendedName>
</protein>
<comment type="caution">
    <text evidence="3">The sequence shown here is derived from an EMBL/GenBank/DDBJ whole genome shotgun (WGS) entry which is preliminary data.</text>
</comment>
<keyword evidence="4" id="KW-1185">Reference proteome</keyword>
<feature type="transmembrane region" description="Helical" evidence="2">
    <location>
        <begin position="185"/>
        <end position="204"/>
    </location>
</feature>
<dbReference type="Proteomes" id="UP000320876">
    <property type="component" value="Unassembled WGS sequence"/>
</dbReference>
<evidence type="ECO:0008006" key="5">
    <source>
        <dbReference type="Google" id="ProtNLM"/>
    </source>
</evidence>